<name>D8QKK5_SCHCM</name>
<organism evidence="2">
    <name type="scientific">Schizophyllum commune (strain H4-8 / FGSC 9210)</name>
    <name type="common">Split gill fungus</name>
    <dbReference type="NCBI Taxonomy" id="578458"/>
    <lineage>
        <taxon>Eukaryota</taxon>
        <taxon>Fungi</taxon>
        <taxon>Dikarya</taxon>
        <taxon>Basidiomycota</taxon>
        <taxon>Agaricomycotina</taxon>
        <taxon>Agaricomycetes</taxon>
        <taxon>Agaricomycetidae</taxon>
        <taxon>Agaricales</taxon>
        <taxon>Schizophyllaceae</taxon>
        <taxon>Schizophyllum</taxon>
    </lineage>
</organism>
<dbReference type="KEGG" id="scm:SCHCO_02594473"/>
<accession>D8QKK5</accession>
<dbReference type="Gene3D" id="1.20.1280.50">
    <property type="match status" value="1"/>
</dbReference>
<evidence type="ECO:0000313" key="1">
    <source>
        <dbReference type="EMBL" id="EFI91619.1"/>
    </source>
</evidence>
<dbReference type="eggNOG" id="ENOG502RC5K">
    <property type="taxonomic scope" value="Eukaryota"/>
</dbReference>
<dbReference type="SUPFAM" id="SSF52047">
    <property type="entry name" value="RNI-like"/>
    <property type="match status" value="1"/>
</dbReference>
<protein>
    <submittedName>
        <fullName evidence="1">Uncharacterized protein</fullName>
    </submittedName>
</protein>
<dbReference type="RefSeq" id="XP_003026522.1">
    <property type="nucleotide sequence ID" value="XM_003026476.1"/>
</dbReference>
<proteinExistence type="predicted"/>
<dbReference type="Gene3D" id="3.80.10.10">
    <property type="entry name" value="Ribonuclease Inhibitor"/>
    <property type="match status" value="1"/>
</dbReference>
<gene>
    <name evidence="1" type="ORF">SCHCODRAFT_114373</name>
</gene>
<feature type="non-terminal residue" evidence="1">
    <location>
        <position position="597"/>
    </location>
</feature>
<dbReference type="OrthoDB" id="2885618at2759"/>
<dbReference type="InParanoid" id="D8QKK5"/>
<sequence>MDQLMLEDVRLCTNICSNCNACVFARTYTVPARLTSSPHIPSPQQVSALSQHLWNDDVSLANHTAAIRRTHQMLDHLYFNRLVLLKSVESKRAMLAPIRRLPPEILTMIIAFAIADSFAQYPDSTVIAQHPALRVCRRWRELGLAAPQIWKKIVLYPLHLRTWRETLLSCVQRSKDLPLDIRLVRCNAEIPSTLERAWKDRASNIDPGSLDAVGDALLACAPRWRCLQLGNVPLPTRLCLGEEPPPLLQLTSLVLGESRYGLAHGLTSRDTGRSLPENFFLNCPALKYVRIGGPKHNGLHLPWSQLVSLHLDGCPLTYDKSACLDTLRQCLSLCSLALGATTDFEPAPTDAPVVLLKLQNLTLLGSAIEALHLFNGPELQAISLVIDPYEWPIEEEELESAPHYEALMRFASSAPATSARITRLSFEVYAYTARDLSLSKLARAYPNISHLRLDDQAGTTATRTLASLVNTKPDAWPMLTSLELPGLSTRELANKALIAEFLYGRVQCPSVKGVKLEEIEVDICYPNKDKFFMENVRRSGVKLFARLPKDMQRASAFGMIPEEESFIMDIEHTVLEEEEIQHAQEDVFYASNPSEGG</sequence>
<dbReference type="InterPro" id="IPR032675">
    <property type="entry name" value="LRR_dom_sf"/>
</dbReference>
<dbReference type="GeneID" id="9593427"/>
<dbReference type="HOGENOM" id="CLU_504482_0_0_1"/>
<keyword evidence="2" id="KW-1185">Reference proteome</keyword>
<dbReference type="VEuPathDB" id="FungiDB:SCHCODRAFT_02594473"/>
<reference evidence="1 2" key="1">
    <citation type="journal article" date="2010" name="Nat. Biotechnol.">
        <title>Genome sequence of the model mushroom Schizophyllum commune.</title>
        <authorList>
            <person name="Ohm R.A."/>
            <person name="de Jong J.F."/>
            <person name="Lugones L.G."/>
            <person name="Aerts A."/>
            <person name="Kothe E."/>
            <person name="Stajich J.E."/>
            <person name="de Vries R.P."/>
            <person name="Record E."/>
            <person name="Levasseur A."/>
            <person name="Baker S.E."/>
            <person name="Bartholomew K.A."/>
            <person name="Coutinho P.M."/>
            <person name="Erdmann S."/>
            <person name="Fowler T.J."/>
            <person name="Gathman A.C."/>
            <person name="Lombard V."/>
            <person name="Henrissat B."/>
            <person name="Knabe N."/>
            <person name="Kuees U."/>
            <person name="Lilly W.W."/>
            <person name="Lindquist E."/>
            <person name="Lucas S."/>
            <person name="Magnuson J.K."/>
            <person name="Piumi F."/>
            <person name="Raudaskoski M."/>
            <person name="Salamov A."/>
            <person name="Schmutz J."/>
            <person name="Schwarze F.W.M.R."/>
            <person name="vanKuyk P.A."/>
            <person name="Horton J.S."/>
            <person name="Grigoriev I.V."/>
            <person name="Woesten H.A.B."/>
        </authorList>
    </citation>
    <scope>NUCLEOTIDE SEQUENCE [LARGE SCALE GENOMIC DNA]</scope>
    <source>
        <strain evidence="2">H4-8 / FGSC 9210</strain>
    </source>
</reference>
<dbReference type="AlphaFoldDB" id="D8QKK5"/>
<dbReference type="Proteomes" id="UP000007431">
    <property type="component" value="Unassembled WGS sequence"/>
</dbReference>
<evidence type="ECO:0000313" key="2">
    <source>
        <dbReference type="Proteomes" id="UP000007431"/>
    </source>
</evidence>
<dbReference type="EMBL" id="GL377316">
    <property type="protein sequence ID" value="EFI91619.1"/>
    <property type="molecule type" value="Genomic_DNA"/>
</dbReference>